<dbReference type="GO" id="GO:0005886">
    <property type="term" value="C:plasma membrane"/>
    <property type="evidence" value="ECO:0007669"/>
    <property type="project" value="EnsemblPlants"/>
</dbReference>
<dbReference type="GO" id="GO:0005739">
    <property type="term" value="C:mitochondrion"/>
    <property type="evidence" value="ECO:0007669"/>
    <property type="project" value="EnsemblPlants"/>
</dbReference>
<dbReference type="GO" id="GO:1901001">
    <property type="term" value="P:negative regulation of response to salt stress"/>
    <property type="evidence" value="ECO:0007669"/>
    <property type="project" value="EnsemblPlants"/>
</dbReference>
<comment type="similarity">
    <text evidence="2">Belongs to the CYSTM1 family.</text>
</comment>
<dbReference type="eggNOG" id="ENOG502R1RQ">
    <property type="taxonomic scope" value="Eukaryota"/>
</dbReference>
<dbReference type="GO" id="GO:1903426">
    <property type="term" value="P:regulation of reactive oxygen species biosynthetic process"/>
    <property type="evidence" value="ECO:0007669"/>
    <property type="project" value="EnsemblPlants"/>
</dbReference>
<reference evidence="7 8" key="1">
    <citation type="journal article" date="2013" name="Front. Plant Sci.">
        <title>The Reference Genome of the Halophytic Plant Eutrema salsugineum.</title>
        <authorList>
            <person name="Yang R."/>
            <person name="Jarvis D.E."/>
            <person name="Chen H."/>
            <person name="Beilstein M.A."/>
            <person name="Grimwood J."/>
            <person name="Jenkins J."/>
            <person name="Shu S."/>
            <person name="Prochnik S."/>
            <person name="Xin M."/>
            <person name="Ma C."/>
            <person name="Schmutz J."/>
            <person name="Wing R.A."/>
            <person name="Mitchell-Olds T."/>
            <person name="Schumaker K.S."/>
            <person name="Wang X."/>
        </authorList>
    </citation>
    <scope>NUCLEOTIDE SEQUENCE [LARGE SCALE GENOMIC DNA]</scope>
</reference>
<evidence type="ECO:0000256" key="4">
    <source>
        <dbReference type="ARBA" id="ARBA00022989"/>
    </source>
</evidence>
<dbReference type="OMA" id="VMMNDSP"/>
<dbReference type="GO" id="GO:0009651">
    <property type="term" value="P:response to salt stress"/>
    <property type="evidence" value="ECO:0007669"/>
    <property type="project" value="EnsemblPlants"/>
</dbReference>
<evidence type="ECO:0000313" key="8">
    <source>
        <dbReference type="Proteomes" id="UP000030689"/>
    </source>
</evidence>
<dbReference type="PANTHER" id="PTHR31568">
    <property type="entry name" value="RCG49325, ISOFORM CRA_A"/>
    <property type="match status" value="1"/>
</dbReference>
<gene>
    <name evidence="7" type="ORF">EUTSA_v10011923mg</name>
</gene>
<dbReference type="KEGG" id="eus:EUTSA_v10011923mg"/>
<keyword evidence="8" id="KW-1185">Reference proteome</keyword>
<dbReference type="InterPro" id="IPR028144">
    <property type="entry name" value="CYSTM_dom"/>
</dbReference>
<evidence type="ECO:0000256" key="1">
    <source>
        <dbReference type="ARBA" id="ARBA00004167"/>
    </source>
</evidence>
<dbReference type="GO" id="GO:0055078">
    <property type="term" value="P:sodium ion homeostasis"/>
    <property type="evidence" value="ECO:0007669"/>
    <property type="project" value="EnsemblPlants"/>
</dbReference>
<dbReference type="AlphaFoldDB" id="V4JWM5"/>
<name>V4JWM5_EUTSA</name>
<comment type="subcellular location">
    <subcellularLocation>
        <location evidence="1">Membrane</location>
        <topology evidence="1">Single-pass membrane protein</topology>
    </subcellularLocation>
</comment>
<keyword evidence="3" id="KW-0812">Transmembrane</keyword>
<keyword evidence="5" id="KW-0472">Membrane</keyword>
<keyword evidence="4" id="KW-1133">Transmembrane helix</keyword>
<dbReference type="PANTHER" id="PTHR31568:SF89">
    <property type="entry name" value="CYSTEINE-RICH TRANSMEMBRANE CYSTM DOMAIN-CONTAINING PROTEIN"/>
    <property type="match status" value="1"/>
</dbReference>
<dbReference type="InterPro" id="IPR044850">
    <property type="entry name" value="WIH1-like"/>
</dbReference>
<evidence type="ECO:0000259" key="6">
    <source>
        <dbReference type="Pfam" id="PF12734"/>
    </source>
</evidence>
<proteinExistence type="inferred from homology"/>
<dbReference type="OrthoDB" id="785836at2759"/>
<dbReference type="Proteomes" id="UP000030689">
    <property type="component" value="Unassembled WGS sequence"/>
</dbReference>
<dbReference type="Pfam" id="PF12734">
    <property type="entry name" value="CYSTM"/>
    <property type="match status" value="1"/>
</dbReference>
<dbReference type="EMBL" id="KI517809">
    <property type="protein sequence ID" value="ESQ29860.1"/>
    <property type="molecule type" value="Genomic_DNA"/>
</dbReference>
<dbReference type="Gramene" id="ESQ29860">
    <property type="protein sequence ID" value="ESQ29860"/>
    <property type="gene ID" value="EUTSA_v10011923mg"/>
</dbReference>
<evidence type="ECO:0000313" key="7">
    <source>
        <dbReference type="EMBL" id="ESQ29860.1"/>
    </source>
</evidence>
<evidence type="ECO:0000256" key="2">
    <source>
        <dbReference type="ARBA" id="ARBA00009444"/>
    </source>
</evidence>
<feature type="domain" description="Cysteine-rich transmembrane" evidence="6">
    <location>
        <begin position="38"/>
        <end position="68"/>
    </location>
</feature>
<sequence>MSHQQLEMKQIVSEAPYVTAPPPMGYPMVMMNDSPQTVQPTQQSKGSGGFLRGCLAAMCCCCVLDCVF</sequence>
<evidence type="ECO:0000256" key="5">
    <source>
        <dbReference type="ARBA" id="ARBA00023136"/>
    </source>
</evidence>
<accession>V4JWM5</accession>
<protein>
    <recommendedName>
        <fullName evidence="6">Cysteine-rich transmembrane domain-containing protein</fullName>
    </recommendedName>
</protein>
<dbReference type="STRING" id="72664.V4JWM5"/>
<evidence type="ECO:0000256" key="3">
    <source>
        <dbReference type="ARBA" id="ARBA00022692"/>
    </source>
</evidence>
<organism evidence="7 8">
    <name type="scientific">Eutrema salsugineum</name>
    <name type="common">Saltwater cress</name>
    <name type="synonym">Sisymbrium salsugineum</name>
    <dbReference type="NCBI Taxonomy" id="72664"/>
    <lineage>
        <taxon>Eukaryota</taxon>
        <taxon>Viridiplantae</taxon>
        <taxon>Streptophyta</taxon>
        <taxon>Embryophyta</taxon>
        <taxon>Tracheophyta</taxon>
        <taxon>Spermatophyta</taxon>
        <taxon>Magnoliopsida</taxon>
        <taxon>eudicotyledons</taxon>
        <taxon>Gunneridae</taxon>
        <taxon>Pentapetalae</taxon>
        <taxon>rosids</taxon>
        <taxon>malvids</taxon>
        <taxon>Brassicales</taxon>
        <taxon>Brassicaceae</taxon>
        <taxon>Eutremeae</taxon>
        <taxon>Eutrema</taxon>
    </lineage>
</organism>